<dbReference type="InterPro" id="IPR036397">
    <property type="entry name" value="RNaseH_sf"/>
</dbReference>
<accession>A0A1X0CZF0</accession>
<reference evidence="1 2" key="1">
    <citation type="submission" date="2016-12" db="EMBL/GenBank/DDBJ databases">
        <title>The new phylogeny of genus Mycobacterium.</title>
        <authorList>
            <person name="Tortoli E."/>
            <person name="Trovato A."/>
            <person name="Cirillo D.M."/>
        </authorList>
    </citation>
    <scope>NUCLEOTIDE SEQUENCE [LARGE SCALE GENOMIC DNA]</scope>
    <source>
        <strain evidence="1 2">DSM 45130</strain>
    </source>
</reference>
<protein>
    <submittedName>
        <fullName evidence="1">Uncharacterized protein</fullName>
    </submittedName>
</protein>
<dbReference type="CDD" id="cd06127">
    <property type="entry name" value="DEDDh"/>
    <property type="match status" value="1"/>
</dbReference>
<dbReference type="OrthoDB" id="4762736at2"/>
<dbReference type="InterPro" id="IPR013520">
    <property type="entry name" value="Ribonucl_H"/>
</dbReference>
<dbReference type="SUPFAM" id="SSF53098">
    <property type="entry name" value="Ribonuclease H-like"/>
    <property type="match status" value="1"/>
</dbReference>
<evidence type="ECO:0000313" key="2">
    <source>
        <dbReference type="Proteomes" id="UP000192801"/>
    </source>
</evidence>
<organism evidence="1 2">
    <name type="scientific">Mycolicibacterium insubricum</name>
    <dbReference type="NCBI Taxonomy" id="444597"/>
    <lineage>
        <taxon>Bacteria</taxon>
        <taxon>Bacillati</taxon>
        <taxon>Actinomycetota</taxon>
        <taxon>Actinomycetes</taxon>
        <taxon>Mycobacteriales</taxon>
        <taxon>Mycobacteriaceae</taxon>
        <taxon>Mycolicibacterium</taxon>
    </lineage>
</organism>
<dbReference type="AlphaFoldDB" id="A0A1X0CZF0"/>
<gene>
    <name evidence="1" type="ORF">BST26_19420</name>
</gene>
<evidence type="ECO:0000313" key="1">
    <source>
        <dbReference type="EMBL" id="ORA64880.1"/>
    </source>
</evidence>
<name>A0A1X0CZF0_9MYCO</name>
<dbReference type="RefSeq" id="WP_083033329.1">
    <property type="nucleotide sequence ID" value="NZ_AP022618.1"/>
</dbReference>
<dbReference type="InterPro" id="IPR012337">
    <property type="entry name" value="RNaseH-like_sf"/>
</dbReference>
<dbReference type="EMBL" id="MVHS01000070">
    <property type="protein sequence ID" value="ORA64880.1"/>
    <property type="molecule type" value="Genomic_DNA"/>
</dbReference>
<comment type="caution">
    <text evidence="1">The sequence shown here is derived from an EMBL/GenBank/DDBJ whole genome shotgun (WGS) entry which is preliminary data.</text>
</comment>
<dbReference type="GO" id="GO:0003676">
    <property type="term" value="F:nucleic acid binding"/>
    <property type="evidence" value="ECO:0007669"/>
    <property type="project" value="InterPro"/>
</dbReference>
<dbReference type="STRING" id="444597.BST26_19420"/>
<dbReference type="SMART" id="SM00479">
    <property type="entry name" value="EXOIII"/>
    <property type="match status" value="1"/>
</dbReference>
<dbReference type="GO" id="GO:0004527">
    <property type="term" value="F:exonuclease activity"/>
    <property type="evidence" value="ECO:0007669"/>
    <property type="project" value="UniProtKB-ARBA"/>
</dbReference>
<dbReference type="Proteomes" id="UP000192801">
    <property type="component" value="Unassembled WGS sequence"/>
</dbReference>
<dbReference type="Gene3D" id="3.30.420.10">
    <property type="entry name" value="Ribonuclease H-like superfamily/Ribonuclease H"/>
    <property type="match status" value="1"/>
</dbReference>
<keyword evidence="2" id="KW-1185">Reference proteome</keyword>
<sequence>MSDRDLIVVDVETTGLNVGLHVPIEVAAINTRTGEQRNFFPRLSADALAVAAPEALAVNRYFERRCFEHALDADETVAAYGDLLEFLAGATLGGANVRFDAAMLMAGVRAARYPSFIVDVNHEPWHFRLADLESAAAGALGLPMTELPSLARCCELLGVKNIDPHTALGDATATAACFARIAELPKPEPKAKP</sequence>
<dbReference type="Pfam" id="PF00929">
    <property type="entry name" value="RNase_T"/>
    <property type="match status" value="1"/>
</dbReference>
<proteinExistence type="predicted"/>